<dbReference type="FunFam" id="3.40.50.300:FF:000679">
    <property type="entry name" value="Thymidylate kinase"/>
    <property type="match status" value="1"/>
</dbReference>
<dbReference type="GO" id="GO:0005829">
    <property type="term" value="C:cytosol"/>
    <property type="evidence" value="ECO:0007669"/>
    <property type="project" value="TreeGrafter"/>
</dbReference>
<keyword evidence="6" id="KW-0545">Nucleotide biosynthesis</keyword>
<keyword evidence="12" id="KW-1185">Reference proteome</keyword>
<dbReference type="Proteomes" id="UP001461498">
    <property type="component" value="Unassembled WGS sequence"/>
</dbReference>
<dbReference type="InterPro" id="IPR018094">
    <property type="entry name" value="Thymidylate_kinase"/>
</dbReference>
<organism evidence="11 12">
    <name type="scientific">Rhynocoris fuscipes</name>
    <dbReference type="NCBI Taxonomy" id="488301"/>
    <lineage>
        <taxon>Eukaryota</taxon>
        <taxon>Metazoa</taxon>
        <taxon>Ecdysozoa</taxon>
        <taxon>Arthropoda</taxon>
        <taxon>Hexapoda</taxon>
        <taxon>Insecta</taxon>
        <taxon>Pterygota</taxon>
        <taxon>Neoptera</taxon>
        <taxon>Paraneoptera</taxon>
        <taxon>Hemiptera</taxon>
        <taxon>Heteroptera</taxon>
        <taxon>Panheteroptera</taxon>
        <taxon>Cimicomorpha</taxon>
        <taxon>Reduviidae</taxon>
        <taxon>Harpactorinae</taxon>
        <taxon>Harpactorini</taxon>
        <taxon>Rhynocoris</taxon>
    </lineage>
</organism>
<dbReference type="GO" id="GO:0004550">
    <property type="term" value="F:nucleoside diphosphate kinase activity"/>
    <property type="evidence" value="ECO:0007669"/>
    <property type="project" value="TreeGrafter"/>
</dbReference>
<dbReference type="EC" id="2.7.4.9" evidence="3"/>
<reference evidence="11 12" key="1">
    <citation type="submission" date="2022-12" db="EMBL/GenBank/DDBJ databases">
        <title>Chromosome-level genome assembly of true bugs.</title>
        <authorList>
            <person name="Ma L."/>
            <person name="Li H."/>
        </authorList>
    </citation>
    <scope>NUCLEOTIDE SEQUENCE [LARGE SCALE GENOMIC DNA]</scope>
    <source>
        <strain evidence="11">Lab_2022b</strain>
    </source>
</reference>
<dbReference type="Gene3D" id="3.40.50.300">
    <property type="entry name" value="P-loop containing nucleotide triphosphate hydrolases"/>
    <property type="match status" value="1"/>
</dbReference>
<dbReference type="InterPro" id="IPR018095">
    <property type="entry name" value="Thymidylate_kin_CS"/>
</dbReference>
<sequence>MENRGALIVIEGVDRCGKTTQCKKLVEKLKENNIKAEFIHFPDRTTYTGKLINDYLSKNVELSDQAIHLLFSANRWELEPFIKKKLLDGINLIVDRYSFSGVAYSAAKQSNMDLDWFKNPEIGLPKPDCVLYLQLEQLVANGREGFGEERYENNEFQKSVALCFDKLKDETWKVINANKTIEKLSEELYSIINERELPGGGAAQLYWDASYTASSSVLKGYNDTVVKTTGPELD</sequence>
<dbReference type="NCBIfam" id="TIGR00041">
    <property type="entry name" value="DTMP_kinase"/>
    <property type="match status" value="1"/>
</dbReference>
<evidence type="ECO:0000256" key="2">
    <source>
        <dbReference type="ARBA" id="ARBA00009776"/>
    </source>
</evidence>
<dbReference type="Pfam" id="PF02223">
    <property type="entry name" value="Thymidylate_kin"/>
    <property type="match status" value="1"/>
</dbReference>
<dbReference type="CDD" id="cd01672">
    <property type="entry name" value="TMPK"/>
    <property type="match status" value="1"/>
</dbReference>
<dbReference type="GO" id="GO:0006233">
    <property type="term" value="P:dTDP biosynthetic process"/>
    <property type="evidence" value="ECO:0007669"/>
    <property type="project" value="InterPro"/>
</dbReference>
<evidence type="ECO:0000256" key="5">
    <source>
        <dbReference type="ARBA" id="ARBA00022679"/>
    </source>
</evidence>
<evidence type="ECO:0000256" key="9">
    <source>
        <dbReference type="ARBA" id="ARBA00022840"/>
    </source>
</evidence>
<dbReference type="PANTHER" id="PTHR10344:SF1">
    <property type="entry name" value="THYMIDYLATE KINASE"/>
    <property type="match status" value="1"/>
</dbReference>
<dbReference type="InterPro" id="IPR039430">
    <property type="entry name" value="Thymidylate_kin-like_dom"/>
</dbReference>
<dbReference type="GO" id="GO:0006227">
    <property type="term" value="P:dUDP biosynthetic process"/>
    <property type="evidence" value="ECO:0007669"/>
    <property type="project" value="TreeGrafter"/>
</dbReference>
<dbReference type="InterPro" id="IPR027417">
    <property type="entry name" value="P-loop_NTPase"/>
</dbReference>
<evidence type="ECO:0000256" key="8">
    <source>
        <dbReference type="ARBA" id="ARBA00022777"/>
    </source>
</evidence>
<name>A0AAW1DII8_9HEMI</name>
<gene>
    <name evidence="11" type="ORF">O3M35_005520</name>
</gene>
<dbReference type="GO" id="GO:0005524">
    <property type="term" value="F:ATP binding"/>
    <property type="evidence" value="ECO:0007669"/>
    <property type="project" value="UniProtKB-KW"/>
</dbReference>
<keyword evidence="5" id="KW-0808">Transferase</keyword>
<dbReference type="HAMAP" id="MF_00165">
    <property type="entry name" value="Thymidylate_kinase"/>
    <property type="match status" value="1"/>
</dbReference>
<comment type="pathway">
    <text evidence="1">Pyrimidine metabolism; dTTP biosynthesis.</text>
</comment>
<dbReference type="GO" id="GO:0006235">
    <property type="term" value="P:dTTP biosynthetic process"/>
    <property type="evidence" value="ECO:0007669"/>
    <property type="project" value="TreeGrafter"/>
</dbReference>
<dbReference type="GO" id="GO:0004798">
    <property type="term" value="F:dTMP kinase activity"/>
    <property type="evidence" value="ECO:0007669"/>
    <property type="project" value="UniProtKB-EC"/>
</dbReference>
<dbReference type="AlphaFoldDB" id="A0AAW1DII8"/>
<evidence type="ECO:0000313" key="12">
    <source>
        <dbReference type="Proteomes" id="UP001461498"/>
    </source>
</evidence>
<evidence type="ECO:0000259" key="10">
    <source>
        <dbReference type="Pfam" id="PF02223"/>
    </source>
</evidence>
<dbReference type="SUPFAM" id="SSF52540">
    <property type="entry name" value="P-loop containing nucleoside triphosphate hydrolases"/>
    <property type="match status" value="1"/>
</dbReference>
<evidence type="ECO:0000313" key="11">
    <source>
        <dbReference type="EMBL" id="KAK9510814.1"/>
    </source>
</evidence>
<keyword evidence="9" id="KW-0067">ATP-binding</keyword>
<evidence type="ECO:0000256" key="6">
    <source>
        <dbReference type="ARBA" id="ARBA00022727"/>
    </source>
</evidence>
<accession>A0AAW1DII8</accession>
<dbReference type="PROSITE" id="PS01331">
    <property type="entry name" value="THYMIDYLATE_KINASE"/>
    <property type="match status" value="1"/>
</dbReference>
<proteinExistence type="inferred from homology"/>
<comment type="similarity">
    <text evidence="2">Belongs to the thymidylate kinase family.</text>
</comment>
<dbReference type="GO" id="GO:0005634">
    <property type="term" value="C:nucleus"/>
    <property type="evidence" value="ECO:0007669"/>
    <property type="project" value="TreeGrafter"/>
</dbReference>
<evidence type="ECO:0000256" key="4">
    <source>
        <dbReference type="ARBA" id="ARBA00017144"/>
    </source>
</evidence>
<keyword evidence="8" id="KW-0418">Kinase</keyword>
<evidence type="ECO:0000256" key="3">
    <source>
        <dbReference type="ARBA" id="ARBA00012980"/>
    </source>
</evidence>
<evidence type="ECO:0000256" key="7">
    <source>
        <dbReference type="ARBA" id="ARBA00022741"/>
    </source>
</evidence>
<keyword evidence="7" id="KW-0547">Nucleotide-binding</keyword>
<dbReference type="PANTHER" id="PTHR10344">
    <property type="entry name" value="THYMIDYLATE KINASE"/>
    <property type="match status" value="1"/>
</dbReference>
<feature type="domain" description="Thymidylate kinase-like" evidence="10">
    <location>
        <begin position="10"/>
        <end position="187"/>
    </location>
</feature>
<dbReference type="GO" id="GO:0005739">
    <property type="term" value="C:mitochondrion"/>
    <property type="evidence" value="ECO:0007669"/>
    <property type="project" value="TreeGrafter"/>
</dbReference>
<dbReference type="EMBL" id="JAPXFL010000002">
    <property type="protein sequence ID" value="KAK9510814.1"/>
    <property type="molecule type" value="Genomic_DNA"/>
</dbReference>
<protein>
    <recommendedName>
        <fullName evidence="4">Thymidylate kinase</fullName>
        <ecNumber evidence="3">2.7.4.9</ecNumber>
    </recommendedName>
</protein>
<evidence type="ECO:0000256" key="1">
    <source>
        <dbReference type="ARBA" id="ARBA00004992"/>
    </source>
</evidence>
<comment type="caution">
    <text evidence="11">The sequence shown here is derived from an EMBL/GenBank/DDBJ whole genome shotgun (WGS) entry which is preliminary data.</text>
</comment>